<dbReference type="InterPro" id="IPR004995">
    <property type="entry name" value="Spore_Ger"/>
</dbReference>
<accession>A0ABW0K9V7</accession>
<evidence type="ECO:0000256" key="3">
    <source>
        <dbReference type="SAM" id="Phobius"/>
    </source>
</evidence>
<organism evidence="4 5">
    <name type="scientific">Paenibacillus aestuarii</name>
    <dbReference type="NCBI Taxonomy" id="516965"/>
    <lineage>
        <taxon>Bacteria</taxon>
        <taxon>Bacillati</taxon>
        <taxon>Bacillota</taxon>
        <taxon>Bacilli</taxon>
        <taxon>Bacillales</taxon>
        <taxon>Paenibacillaceae</taxon>
        <taxon>Paenibacillus</taxon>
    </lineage>
</organism>
<proteinExistence type="inferred from homology"/>
<evidence type="ECO:0000256" key="2">
    <source>
        <dbReference type="ARBA" id="ARBA00023136"/>
    </source>
</evidence>
<keyword evidence="5" id="KW-1185">Reference proteome</keyword>
<evidence type="ECO:0000313" key="5">
    <source>
        <dbReference type="Proteomes" id="UP001596044"/>
    </source>
</evidence>
<dbReference type="PANTHER" id="PTHR22550:SF5">
    <property type="entry name" value="LEUCINE ZIPPER PROTEIN 4"/>
    <property type="match status" value="1"/>
</dbReference>
<dbReference type="EMBL" id="JBHSMJ010000025">
    <property type="protein sequence ID" value="MFC5450130.1"/>
    <property type="molecule type" value="Genomic_DNA"/>
</dbReference>
<name>A0ABW0K9V7_9BACL</name>
<dbReference type="PANTHER" id="PTHR22550">
    <property type="entry name" value="SPORE GERMINATION PROTEIN"/>
    <property type="match status" value="1"/>
</dbReference>
<evidence type="ECO:0000313" key="4">
    <source>
        <dbReference type="EMBL" id="MFC5450130.1"/>
    </source>
</evidence>
<dbReference type="RefSeq" id="WP_270885430.1">
    <property type="nucleotide sequence ID" value="NZ_JAQFVF010000089.1"/>
</dbReference>
<reference evidence="5" key="1">
    <citation type="journal article" date="2019" name="Int. J. Syst. Evol. Microbiol.">
        <title>The Global Catalogue of Microorganisms (GCM) 10K type strain sequencing project: providing services to taxonomists for standard genome sequencing and annotation.</title>
        <authorList>
            <consortium name="The Broad Institute Genomics Platform"/>
            <consortium name="The Broad Institute Genome Sequencing Center for Infectious Disease"/>
            <person name="Wu L."/>
            <person name="Ma J."/>
        </authorList>
    </citation>
    <scope>NUCLEOTIDE SEQUENCE [LARGE SCALE GENOMIC DNA]</scope>
    <source>
        <strain evidence="5">KACC 11904</strain>
    </source>
</reference>
<feature type="transmembrane region" description="Helical" evidence="3">
    <location>
        <begin position="304"/>
        <end position="326"/>
    </location>
</feature>
<sequence>MNFFSNDQATTRNSLLPEDMKDAPISAILETNLECLQAAFGNTVDIRFDRMLVDGQSVLFCFLDSMTNAQEIDTIRQPLLAPALASQAFNDLEHLRMQLFPGFSYLILTELEKACSCLLDGYALLFFEQLDKALALSIVNLKSRGVEEPTTQTIIRGPKESFTENLQTNISLVRRRIKHTALRFESQVLGKDTHTSVVMAYMQNIANDTIVTELRRRLQQLQINFLMDSSILEESLSDNMYSPFPMFLNTERPDTLAASLIQGKVAVIVDGSPFAIIAPAVFNDFFRSQEDFYQPYLMSMFIRLIRFISLFLAMVLPAFYLAVTTYHQELIPSLLLIMIVGQREEVPFPTVVEVLLMEITFEIIREAGIRMPRAVGNAVSIVGTLVIGQAAVEAGIVSSVMVVIVSLTGIASFVVPIYSMALTLRLLRFMLILLSAAMGLYGMGFGLILIMIHLVKLNSLGIPYLTPLAPSSFRDLIGVWIRLPYPKMFQRSFFLKTKAPLYRKKK</sequence>
<feature type="transmembrane region" description="Helical" evidence="3">
    <location>
        <begin position="375"/>
        <end position="392"/>
    </location>
</feature>
<keyword evidence="3" id="KW-1133">Transmembrane helix</keyword>
<keyword evidence="3" id="KW-0812">Transmembrane</keyword>
<protein>
    <submittedName>
        <fullName evidence="4">Spore germination protein</fullName>
    </submittedName>
</protein>
<feature type="transmembrane region" description="Helical" evidence="3">
    <location>
        <begin position="430"/>
        <end position="455"/>
    </location>
</feature>
<dbReference type="Pfam" id="PF03323">
    <property type="entry name" value="GerA"/>
    <property type="match status" value="1"/>
</dbReference>
<dbReference type="PIRSF" id="PIRSF005690">
    <property type="entry name" value="GerBA"/>
    <property type="match status" value="1"/>
</dbReference>
<feature type="transmembrane region" description="Helical" evidence="3">
    <location>
        <begin position="398"/>
        <end position="418"/>
    </location>
</feature>
<dbReference type="InterPro" id="IPR050768">
    <property type="entry name" value="UPF0353/GerABKA_families"/>
</dbReference>
<evidence type="ECO:0000256" key="1">
    <source>
        <dbReference type="ARBA" id="ARBA00005278"/>
    </source>
</evidence>
<comment type="similarity">
    <text evidence="1">Belongs to the GerABKA family.</text>
</comment>
<dbReference type="Proteomes" id="UP001596044">
    <property type="component" value="Unassembled WGS sequence"/>
</dbReference>
<comment type="caution">
    <text evidence="4">The sequence shown here is derived from an EMBL/GenBank/DDBJ whole genome shotgun (WGS) entry which is preliminary data.</text>
</comment>
<keyword evidence="2 3" id="KW-0472">Membrane</keyword>
<gene>
    <name evidence="4" type="ORF">ACFPOG_17920</name>
</gene>